<sequence>DMLGFDKASKTLDWLFTNSKESIKELVHTKMKMSKYNNTHNNNTTGRLFEMVCNSNNGNDKIRDAFDMSSRE</sequence>
<proteinExistence type="predicted"/>
<accession>Q2TKS9</accession>
<organism evidence="2">
    <name type="scientific">Triplostegia glandulifera</name>
    <dbReference type="NCBI Taxonomy" id="59180"/>
    <lineage>
        <taxon>Eukaryota</taxon>
        <taxon>Viridiplantae</taxon>
        <taxon>Streptophyta</taxon>
        <taxon>Embryophyta</taxon>
        <taxon>Tracheophyta</taxon>
        <taxon>Spermatophyta</taxon>
        <taxon>Magnoliopsida</taxon>
        <taxon>eudicotyledons</taxon>
        <taxon>Gunneridae</taxon>
        <taxon>Pentapetalae</taxon>
        <taxon>asterids</taxon>
        <taxon>campanulids</taxon>
        <taxon>Dipsacales</taxon>
        <taxon>Caprifoliaceae</taxon>
        <taxon>Triplostegia</taxon>
    </lineage>
</organism>
<dbReference type="AlphaFoldDB" id="Q2TKS9"/>
<feature type="domain" description="TCP" evidence="1">
    <location>
        <begin position="1"/>
        <end position="26"/>
    </location>
</feature>
<evidence type="ECO:0000259" key="1">
    <source>
        <dbReference type="PROSITE" id="PS51369"/>
    </source>
</evidence>
<feature type="non-terminal residue" evidence="2">
    <location>
        <position position="72"/>
    </location>
</feature>
<reference evidence="2" key="1">
    <citation type="submission" date="2004-12" db="EMBL/GenBank/DDBJ databases">
        <title>Duplications in CYC-like genes from Dipsacales correlate with floral form.</title>
        <authorList>
            <person name="Howarth D.G."/>
            <person name="Donoghue M.J."/>
        </authorList>
    </citation>
    <scope>NUCLEOTIDE SEQUENCE</scope>
</reference>
<name>Q2TKS9_9DIPS</name>
<dbReference type="PROSITE" id="PS51369">
    <property type="entry name" value="TCP"/>
    <property type="match status" value="1"/>
</dbReference>
<protein>
    <submittedName>
        <fullName evidence="2">CYCLOIDEA-like</fullName>
    </submittedName>
</protein>
<evidence type="ECO:0000313" key="2">
    <source>
        <dbReference type="EMBL" id="AAX45195.1"/>
    </source>
</evidence>
<gene>
    <name evidence="2" type="primary">CYC2B</name>
</gene>
<dbReference type="Pfam" id="PF03634">
    <property type="entry name" value="TCP"/>
    <property type="match status" value="1"/>
</dbReference>
<feature type="non-terminal residue" evidence="2">
    <location>
        <position position="1"/>
    </location>
</feature>
<dbReference type="EMBL" id="AY851213">
    <property type="protein sequence ID" value="AAX45195.1"/>
    <property type="molecule type" value="Genomic_DNA"/>
</dbReference>
<dbReference type="InterPro" id="IPR017887">
    <property type="entry name" value="TF_TCP_subgr"/>
</dbReference>